<reference evidence="3 4" key="1">
    <citation type="submission" date="2019-07" db="EMBL/GenBank/DDBJ databases">
        <title>Genomic Encyclopedia of Archaeal and Bacterial Type Strains, Phase II (KMG-II): from individual species to whole genera.</title>
        <authorList>
            <person name="Goeker M."/>
        </authorList>
    </citation>
    <scope>NUCLEOTIDE SEQUENCE [LARGE SCALE GENOMIC DNA]</scope>
    <source>
        <strain evidence="3 4">ATCC BAA-1139</strain>
    </source>
</reference>
<evidence type="ECO:0000313" key="3">
    <source>
        <dbReference type="EMBL" id="TWJ11265.1"/>
    </source>
</evidence>
<feature type="domain" description="NAD-dependent epimerase/dehydratase" evidence="2">
    <location>
        <begin position="12"/>
        <end position="237"/>
    </location>
</feature>
<dbReference type="Gene3D" id="3.40.50.720">
    <property type="entry name" value="NAD(P)-binding Rossmann-like Domain"/>
    <property type="match status" value="1"/>
</dbReference>
<name>A0A562V0A9_9BACT</name>
<keyword evidence="4" id="KW-1185">Reference proteome</keyword>
<proteinExistence type="inferred from homology"/>
<dbReference type="InterPro" id="IPR036291">
    <property type="entry name" value="NAD(P)-bd_dom_sf"/>
</dbReference>
<dbReference type="SUPFAM" id="SSF51735">
    <property type="entry name" value="NAD(P)-binding Rossmann-fold domains"/>
    <property type="match status" value="1"/>
</dbReference>
<dbReference type="EMBL" id="VLLN01000055">
    <property type="protein sequence ID" value="TWJ11265.1"/>
    <property type="molecule type" value="Genomic_DNA"/>
</dbReference>
<comment type="similarity">
    <text evidence="1">Belongs to the NAD(P)-dependent epimerase/dehydratase family.</text>
</comment>
<dbReference type="AlphaFoldDB" id="A0A562V0A9"/>
<organism evidence="3 4">
    <name type="scientific">Geobacter argillaceus</name>
    <dbReference type="NCBI Taxonomy" id="345631"/>
    <lineage>
        <taxon>Bacteria</taxon>
        <taxon>Pseudomonadati</taxon>
        <taxon>Thermodesulfobacteriota</taxon>
        <taxon>Desulfuromonadia</taxon>
        <taxon>Geobacterales</taxon>
        <taxon>Geobacteraceae</taxon>
        <taxon>Geobacter</taxon>
    </lineage>
</organism>
<dbReference type="Proteomes" id="UP000319449">
    <property type="component" value="Unassembled WGS sequence"/>
</dbReference>
<protein>
    <submittedName>
        <fullName evidence="3">Nucleoside-diphosphate-sugar epimerase</fullName>
    </submittedName>
</protein>
<comment type="caution">
    <text evidence="3">The sequence shown here is derived from an EMBL/GenBank/DDBJ whole genome shotgun (WGS) entry which is preliminary data.</text>
</comment>
<dbReference type="Pfam" id="PF01370">
    <property type="entry name" value="Epimerase"/>
    <property type="match status" value="1"/>
</dbReference>
<evidence type="ECO:0000313" key="4">
    <source>
        <dbReference type="Proteomes" id="UP000319449"/>
    </source>
</evidence>
<accession>A0A562V0A9</accession>
<dbReference type="PANTHER" id="PTHR43000">
    <property type="entry name" value="DTDP-D-GLUCOSE 4,6-DEHYDRATASE-RELATED"/>
    <property type="match status" value="1"/>
</dbReference>
<dbReference type="CDD" id="cd08946">
    <property type="entry name" value="SDR_e"/>
    <property type="match status" value="1"/>
</dbReference>
<gene>
    <name evidence="3" type="ORF">JN12_04042</name>
</gene>
<sequence length="312" mass="32851">MPAQRKDVVMKVLVTGGSGFIGAWIVRRLLQKGIDVRVFDISSNRTIMREIVGQQADELDWHVGDVSRMPDLSLAAEGCQAAVHLAGVLLPACRDNPVRGAEINLIGTLNLFEVGIRNGFEKVVYSSTAGVFGPEDGQVPRPVTHYGALKLATEGAARAYWEDHGFPSVGFRPFVIYGPGRETGLSAGPSLACRAAARGEAYTVPYTGIAGYVYVDDVAAAFEAALLTNVPGANVFNLVGEVASVDDVITAIKRLVPEAVLTAGGAPLPIASKIAADDLHELFAGLPRTALADGIGATIEHYRASGKELQSG</sequence>
<dbReference type="InterPro" id="IPR001509">
    <property type="entry name" value="Epimerase_deHydtase"/>
</dbReference>
<evidence type="ECO:0000256" key="1">
    <source>
        <dbReference type="ARBA" id="ARBA00007637"/>
    </source>
</evidence>
<evidence type="ECO:0000259" key="2">
    <source>
        <dbReference type="Pfam" id="PF01370"/>
    </source>
</evidence>